<dbReference type="CDD" id="cd17930">
    <property type="entry name" value="DEXHc_cas3"/>
    <property type="match status" value="1"/>
</dbReference>
<dbReference type="EMBL" id="JACEGE010000007">
    <property type="protein sequence ID" value="MBA2795503.1"/>
    <property type="molecule type" value="Genomic_DNA"/>
</dbReference>
<dbReference type="Gene3D" id="1.10.3210.30">
    <property type="match status" value="1"/>
</dbReference>
<keyword evidence="3" id="KW-0540">Nuclease</keyword>
<dbReference type="InterPro" id="IPR006674">
    <property type="entry name" value="HD_domain"/>
</dbReference>
<keyword evidence="8" id="KW-0067">ATP-binding</keyword>
<dbReference type="Gene3D" id="3.40.50.300">
    <property type="entry name" value="P-loop containing nucleotide triphosphate hydrolases"/>
    <property type="match status" value="2"/>
</dbReference>
<feature type="domain" description="HD Cas3-type" evidence="10">
    <location>
        <begin position="17"/>
        <end position="222"/>
    </location>
</feature>
<dbReference type="GO" id="GO:0046872">
    <property type="term" value="F:metal ion binding"/>
    <property type="evidence" value="ECO:0007669"/>
    <property type="project" value="UniProtKB-KW"/>
</dbReference>
<evidence type="ECO:0000256" key="7">
    <source>
        <dbReference type="ARBA" id="ARBA00022806"/>
    </source>
</evidence>
<dbReference type="SMART" id="SM00487">
    <property type="entry name" value="DEXDc"/>
    <property type="match status" value="1"/>
</dbReference>
<dbReference type="Pfam" id="PF00270">
    <property type="entry name" value="DEAD"/>
    <property type="match status" value="1"/>
</dbReference>
<dbReference type="GO" id="GO:0004518">
    <property type="term" value="F:nuclease activity"/>
    <property type="evidence" value="ECO:0007669"/>
    <property type="project" value="UniProtKB-KW"/>
</dbReference>
<dbReference type="NCBIfam" id="TIGR01596">
    <property type="entry name" value="cas3_HD"/>
    <property type="match status" value="1"/>
</dbReference>
<dbReference type="InterPro" id="IPR006474">
    <property type="entry name" value="Helicase_Cas3_CRISPR-ass_core"/>
</dbReference>
<dbReference type="InterPro" id="IPR038257">
    <property type="entry name" value="CRISPR-assoc_Cas3_HD_sf"/>
</dbReference>
<evidence type="ECO:0000256" key="5">
    <source>
        <dbReference type="ARBA" id="ARBA00022741"/>
    </source>
</evidence>
<reference evidence="11 12" key="1">
    <citation type="submission" date="2020-07" db="EMBL/GenBank/DDBJ databases">
        <title>Molecular and genomic characterization of Streptococcus porcinus isolated from diseased swine in Brazil.</title>
        <authorList>
            <person name="Moreno L.Z."/>
            <person name="Matajira C.E.C."/>
            <person name="Poor A.P."/>
            <person name="Dutra M.C."/>
            <person name="Moreno A.M."/>
        </authorList>
    </citation>
    <scope>NUCLEOTIDE SEQUENCE [LARGE SCALE GENOMIC DNA]</scope>
    <source>
        <strain evidence="11 12">SP0816-2</strain>
    </source>
</reference>
<comment type="similarity">
    <text evidence="1">In the N-terminal section; belongs to the CRISPR-associated nuclease Cas3-HD family.</text>
</comment>
<gene>
    <name evidence="11" type="primary">cas3</name>
    <name evidence="11" type="ORF">H1B29_03215</name>
</gene>
<dbReference type="GO" id="GO:0051607">
    <property type="term" value="P:defense response to virus"/>
    <property type="evidence" value="ECO:0007669"/>
    <property type="project" value="UniProtKB-KW"/>
</dbReference>
<sequence length="808" mass="92767">MDKEYILAHYQKEEESGSEKIQSLDEHLFNVAFRSRQEASIIGQGDVLFLIGLYHDLGKADRAFQDKLLNNPNRHVDHSYAGAKYLCSIIGSHLKNRGVDKNERMTFNEMVGYVISAHHGMYDVCYYSDNAEYYGFNKFKNRINRDLGDYHYHEDIKGYAIKLEEKLCDYGYKDLRELIDKAFDNYQQAMSSLNWQDKSEWDYYQSCMVRLYLSLLKNADILDTVNAYGLKISPMDKTERSILKHSYLAAIEQKYASFGRSNNKLNAIRTEIAERVKERGKRDSKGIYRLDLPTGAGKTNLSMRYAFHQLVHQDKSRFFYITPFLSVLEQNASEIRKVTGDLGVLEHHSNVVKQANEDDDDKNSLLSAYLSDSWDSQVVLTSMVQFFQTLFKTKSANLRRFSSLINSVVILDEVQSLPIEVTTLFNLTINFLNKVMNTTIVLCTATQPAYDSSEIEHRICYGGNLGELAEIVELTIEEKQVFSRTELRKFDDSDQKTHLTDVINLILGEENSVLAIFNTKKTVHNCYTMLKDMTDRPVYQLSTNMCAQHRLDLIANIKTELQNNIPIICISTQLIEAGVDVDFHRVIRSYSGIDSIVQAAGRCNREGKRDKGQVTLVNLTNEEENISRLTEIKAKKQATESILHKIGSPIDISTLNRDFFEYYYANNQGLMDYPLEDNISIYDYLSLNTYQTANKKFKGKLKQAFKTAGAKMNLINNDMVGVLVSYGDAKKKLAYLEELGAFQFLSAEDYQTIKSLLKELQPFTVNVRENDPLLEATKSYLNGQILILMSEYYDTERGVKYDSDNFRL</sequence>
<dbReference type="GO" id="GO:0016787">
    <property type="term" value="F:hydrolase activity"/>
    <property type="evidence" value="ECO:0007669"/>
    <property type="project" value="UniProtKB-KW"/>
</dbReference>
<evidence type="ECO:0000256" key="6">
    <source>
        <dbReference type="ARBA" id="ARBA00022801"/>
    </source>
</evidence>
<evidence type="ECO:0000256" key="1">
    <source>
        <dbReference type="ARBA" id="ARBA00006847"/>
    </source>
</evidence>
<evidence type="ECO:0000313" key="11">
    <source>
        <dbReference type="EMBL" id="MBA2795503.1"/>
    </source>
</evidence>
<dbReference type="Pfam" id="PF22590">
    <property type="entry name" value="Cas3-like_C_2"/>
    <property type="match status" value="1"/>
</dbReference>
<dbReference type="SUPFAM" id="SSF52540">
    <property type="entry name" value="P-loop containing nucleoside triphosphate hydrolases"/>
    <property type="match status" value="1"/>
</dbReference>
<accession>A0A7V9WRH4</accession>
<dbReference type="Pfam" id="PF01966">
    <property type="entry name" value="HD"/>
    <property type="match status" value="1"/>
</dbReference>
<evidence type="ECO:0000256" key="4">
    <source>
        <dbReference type="ARBA" id="ARBA00022723"/>
    </source>
</evidence>
<dbReference type="InterPro" id="IPR006483">
    <property type="entry name" value="CRISPR-assoc_Cas3_HD"/>
</dbReference>
<name>A0A7V9WRH4_STRPO</name>
<evidence type="ECO:0000256" key="8">
    <source>
        <dbReference type="ARBA" id="ARBA00022840"/>
    </source>
</evidence>
<evidence type="ECO:0000256" key="2">
    <source>
        <dbReference type="ARBA" id="ARBA00009046"/>
    </source>
</evidence>
<organism evidence="11 12">
    <name type="scientific">Streptococcus porcinus</name>
    <dbReference type="NCBI Taxonomy" id="1340"/>
    <lineage>
        <taxon>Bacteria</taxon>
        <taxon>Bacillati</taxon>
        <taxon>Bacillota</taxon>
        <taxon>Bacilli</taxon>
        <taxon>Lactobacillales</taxon>
        <taxon>Streptococcaceae</taxon>
        <taxon>Streptococcus</taxon>
    </lineage>
</organism>
<keyword evidence="4" id="KW-0479">Metal-binding</keyword>
<dbReference type="SMART" id="SM00471">
    <property type="entry name" value="HDc"/>
    <property type="match status" value="1"/>
</dbReference>
<proteinExistence type="inferred from homology"/>
<dbReference type="PROSITE" id="PS51643">
    <property type="entry name" value="HD_CAS3"/>
    <property type="match status" value="1"/>
</dbReference>
<keyword evidence="7" id="KW-0347">Helicase</keyword>
<dbReference type="Proteomes" id="UP000524462">
    <property type="component" value="Unassembled WGS sequence"/>
</dbReference>
<keyword evidence="5" id="KW-0547">Nucleotide-binding</keyword>
<dbReference type="SUPFAM" id="SSF109604">
    <property type="entry name" value="HD-domain/PDEase-like"/>
    <property type="match status" value="1"/>
</dbReference>
<evidence type="ECO:0000256" key="3">
    <source>
        <dbReference type="ARBA" id="ARBA00022722"/>
    </source>
</evidence>
<dbReference type="InterPro" id="IPR014001">
    <property type="entry name" value="Helicase_ATP-bd"/>
</dbReference>
<dbReference type="GO" id="GO:0005524">
    <property type="term" value="F:ATP binding"/>
    <property type="evidence" value="ECO:0007669"/>
    <property type="project" value="UniProtKB-KW"/>
</dbReference>
<dbReference type="RefSeq" id="WP_181459785.1">
    <property type="nucleotide sequence ID" value="NZ_JACEGE010000007.1"/>
</dbReference>
<comment type="caution">
    <text evidence="11">The sequence shown here is derived from an EMBL/GenBank/DDBJ whole genome shotgun (WGS) entry which is preliminary data.</text>
</comment>
<dbReference type="InterPro" id="IPR003607">
    <property type="entry name" value="HD/PDEase_dom"/>
</dbReference>
<dbReference type="CDD" id="cd09641">
    <property type="entry name" value="Cas3''_I"/>
    <property type="match status" value="1"/>
</dbReference>
<dbReference type="InterPro" id="IPR011545">
    <property type="entry name" value="DEAD/DEAH_box_helicase_dom"/>
</dbReference>
<comment type="similarity">
    <text evidence="2">In the central section; belongs to the CRISPR-associated helicase Cas3 family.</text>
</comment>
<dbReference type="GO" id="GO:0003676">
    <property type="term" value="F:nucleic acid binding"/>
    <property type="evidence" value="ECO:0007669"/>
    <property type="project" value="InterPro"/>
</dbReference>
<evidence type="ECO:0000256" key="9">
    <source>
        <dbReference type="ARBA" id="ARBA00023118"/>
    </source>
</evidence>
<evidence type="ECO:0000259" key="10">
    <source>
        <dbReference type="PROSITE" id="PS51643"/>
    </source>
</evidence>
<evidence type="ECO:0000313" key="12">
    <source>
        <dbReference type="Proteomes" id="UP000524462"/>
    </source>
</evidence>
<dbReference type="InterPro" id="IPR054712">
    <property type="entry name" value="Cas3-like_dom"/>
</dbReference>
<keyword evidence="9" id="KW-0051">Antiviral defense</keyword>
<protein>
    <submittedName>
        <fullName evidence="11">CRISPR-associated helicase Cas3</fullName>
    </submittedName>
</protein>
<dbReference type="GO" id="GO:0004386">
    <property type="term" value="F:helicase activity"/>
    <property type="evidence" value="ECO:0007669"/>
    <property type="project" value="UniProtKB-KW"/>
</dbReference>
<keyword evidence="6" id="KW-0378">Hydrolase</keyword>
<dbReference type="InterPro" id="IPR027417">
    <property type="entry name" value="P-loop_NTPase"/>
</dbReference>
<dbReference type="NCBIfam" id="TIGR01587">
    <property type="entry name" value="cas3_core"/>
    <property type="match status" value="1"/>
</dbReference>
<dbReference type="AlphaFoldDB" id="A0A7V9WRH4"/>